<feature type="domain" description="Exoribonuclease phosphorolytic" evidence="7">
    <location>
        <begin position="1"/>
        <end position="132"/>
    </location>
</feature>
<evidence type="ECO:0000256" key="5">
    <source>
        <dbReference type="ARBA" id="ARBA00022835"/>
    </source>
</evidence>
<protein>
    <recommendedName>
        <fullName evidence="6">Ribosomal RNA-processing protein 42</fullName>
    </recommendedName>
</protein>
<dbReference type="EMBL" id="VTPC01089915">
    <property type="protein sequence ID" value="KAF2885563.1"/>
    <property type="molecule type" value="Genomic_DNA"/>
</dbReference>
<dbReference type="GO" id="GO:0034475">
    <property type="term" value="P:U4 snRNA 3'-end processing"/>
    <property type="evidence" value="ECO:0007669"/>
    <property type="project" value="TreeGrafter"/>
</dbReference>
<evidence type="ECO:0000313" key="10">
    <source>
        <dbReference type="Proteomes" id="UP000801492"/>
    </source>
</evidence>
<dbReference type="GO" id="GO:0000467">
    <property type="term" value="P:exonucleolytic trimming to generate mature 3'-end of 5.8S rRNA from tricistronic rRNA transcript (SSU-rRNA, 5.8S rRNA, LSU-rRNA)"/>
    <property type="evidence" value="ECO:0007669"/>
    <property type="project" value="TreeGrafter"/>
</dbReference>
<evidence type="ECO:0000256" key="3">
    <source>
        <dbReference type="ARBA" id="ARBA00006678"/>
    </source>
</evidence>
<dbReference type="OrthoDB" id="272245at2759"/>
<dbReference type="SUPFAM" id="SSF54211">
    <property type="entry name" value="Ribosomal protein S5 domain 2-like"/>
    <property type="match status" value="1"/>
</dbReference>
<dbReference type="GO" id="GO:0071038">
    <property type="term" value="P:TRAMP-dependent tRNA surveillance pathway"/>
    <property type="evidence" value="ECO:0007669"/>
    <property type="project" value="TreeGrafter"/>
</dbReference>
<evidence type="ECO:0000256" key="6">
    <source>
        <dbReference type="ARBA" id="ARBA00042523"/>
    </source>
</evidence>
<accession>A0A8K0CDZ7</accession>
<dbReference type="Pfam" id="PF01138">
    <property type="entry name" value="RNase_PH"/>
    <property type="match status" value="1"/>
</dbReference>
<dbReference type="SUPFAM" id="SSF55666">
    <property type="entry name" value="Ribonuclease PH domain 2-like"/>
    <property type="match status" value="1"/>
</dbReference>
<dbReference type="PANTHER" id="PTHR11097">
    <property type="entry name" value="EXOSOME COMPLEX EXONUCLEASE RIBOSOMAL RNA PROCESSING PROTEIN"/>
    <property type="match status" value="1"/>
</dbReference>
<evidence type="ECO:0000259" key="7">
    <source>
        <dbReference type="Pfam" id="PF01138"/>
    </source>
</evidence>
<dbReference type="GO" id="GO:0005730">
    <property type="term" value="C:nucleolus"/>
    <property type="evidence" value="ECO:0007669"/>
    <property type="project" value="UniProtKB-SubCell"/>
</dbReference>
<reference evidence="9" key="1">
    <citation type="submission" date="2019-08" db="EMBL/GenBank/DDBJ databases">
        <title>The genome of the North American firefly Photinus pyralis.</title>
        <authorList>
            <consortium name="Photinus pyralis genome working group"/>
            <person name="Fallon T.R."/>
            <person name="Sander Lower S.E."/>
            <person name="Weng J.-K."/>
        </authorList>
    </citation>
    <scope>NUCLEOTIDE SEQUENCE</scope>
    <source>
        <strain evidence="9">TRF0915ILg1</strain>
        <tissue evidence="9">Whole body</tissue>
    </source>
</reference>
<dbReference type="InterPro" id="IPR027408">
    <property type="entry name" value="PNPase/RNase_PH_dom_sf"/>
</dbReference>
<dbReference type="InterPro" id="IPR050590">
    <property type="entry name" value="Exosome_comp_Rrp42_subfam"/>
</dbReference>
<dbReference type="AlphaFoldDB" id="A0A8K0CDZ7"/>
<dbReference type="Gene3D" id="3.30.230.70">
    <property type="entry name" value="GHMP Kinase, N-terminal domain"/>
    <property type="match status" value="1"/>
</dbReference>
<keyword evidence="5" id="KW-0271">Exosome</keyword>
<gene>
    <name evidence="9" type="ORF">ILUMI_20631</name>
</gene>
<dbReference type="GO" id="GO:0034473">
    <property type="term" value="P:U1 snRNA 3'-end processing"/>
    <property type="evidence" value="ECO:0007669"/>
    <property type="project" value="TreeGrafter"/>
</dbReference>
<dbReference type="InterPro" id="IPR036345">
    <property type="entry name" value="ExoRNase_PH_dom2_sf"/>
</dbReference>
<dbReference type="CDD" id="cd11367">
    <property type="entry name" value="RNase_PH_RRP42"/>
    <property type="match status" value="1"/>
</dbReference>
<evidence type="ECO:0000259" key="8">
    <source>
        <dbReference type="Pfam" id="PF03725"/>
    </source>
</evidence>
<proteinExistence type="inferred from homology"/>
<dbReference type="GO" id="GO:0035925">
    <property type="term" value="F:mRNA 3'-UTR AU-rich region binding"/>
    <property type="evidence" value="ECO:0007669"/>
    <property type="project" value="TreeGrafter"/>
</dbReference>
<comment type="caution">
    <text evidence="9">The sequence shown here is derived from an EMBL/GenBank/DDBJ whole genome shotgun (WGS) entry which is preliminary data.</text>
</comment>
<dbReference type="InterPro" id="IPR001247">
    <property type="entry name" value="ExoRNase_PH_dom1"/>
</dbReference>
<dbReference type="InterPro" id="IPR015847">
    <property type="entry name" value="ExoRNase_PH_dom2"/>
</dbReference>
<dbReference type="GO" id="GO:0071028">
    <property type="term" value="P:nuclear mRNA surveillance"/>
    <property type="evidence" value="ECO:0007669"/>
    <property type="project" value="TreeGrafter"/>
</dbReference>
<evidence type="ECO:0000256" key="1">
    <source>
        <dbReference type="ARBA" id="ARBA00004496"/>
    </source>
</evidence>
<name>A0A8K0CDZ7_IGNLU</name>
<keyword evidence="10" id="KW-1185">Reference proteome</keyword>
<dbReference type="InterPro" id="IPR020568">
    <property type="entry name" value="Ribosomal_Su5_D2-typ_SF"/>
</dbReference>
<organism evidence="9 10">
    <name type="scientific">Ignelater luminosus</name>
    <name type="common">Cucubano</name>
    <name type="synonym">Pyrophorus luminosus</name>
    <dbReference type="NCBI Taxonomy" id="2038154"/>
    <lineage>
        <taxon>Eukaryota</taxon>
        <taxon>Metazoa</taxon>
        <taxon>Ecdysozoa</taxon>
        <taxon>Arthropoda</taxon>
        <taxon>Hexapoda</taxon>
        <taxon>Insecta</taxon>
        <taxon>Pterygota</taxon>
        <taxon>Neoptera</taxon>
        <taxon>Endopterygota</taxon>
        <taxon>Coleoptera</taxon>
        <taxon>Polyphaga</taxon>
        <taxon>Elateriformia</taxon>
        <taxon>Elateroidea</taxon>
        <taxon>Elateridae</taxon>
        <taxon>Agrypninae</taxon>
        <taxon>Pyrophorini</taxon>
        <taxon>Ignelater</taxon>
    </lineage>
</organism>
<dbReference type="GO" id="GO:0000176">
    <property type="term" value="C:nuclear exosome (RNase complex)"/>
    <property type="evidence" value="ECO:0007669"/>
    <property type="project" value="TreeGrafter"/>
</dbReference>
<sequence length="252" mass="27275">MELETDIVAHAFGSARLRLANTDVLVAVKIEVEVPFPEQPDEGKIEFFVDCSANATPDFEGRGGEELAMEIANSLAGAYKSTQAFDLSSLCIMKGRKCWKLLVDILILECGGNLYDAVSIAVKAALWNTRIPKVLSVHLDGNKVEMDVSDNVHDCEKLDVARAPIMVTISKIGDHCVVDPSSAEEQCSTASVVVAVSQKRFTTILQSSSGALHPTTLMDCLKMGCEVATQLDMALLQILMKTPSQKDIGFLL</sequence>
<feature type="domain" description="Exoribonuclease phosphorolytic" evidence="8">
    <location>
        <begin position="164"/>
        <end position="226"/>
    </location>
</feature>
<keyword evidence="4" id="KW-0963">Cytoplasm</keyword>
<dbReference type="PANTHER" id="PTHR11097:SF8">
    <property type="entry name" value="EXOSOME COMPLEX COMPONENT RRP42"/>
    <property type="match status" value="1"/>
</dbReference>
<evidence type="ECO:0000256" key="2">
    <source>
        <dbReference type="ARBA" id="ARBA00004604"/>
    </source>
</evidence>
<dbReference type="GO" id="GO:0034476">
    <property type="term" value="P:U5 snRNA 3'-end processing"/>
    <property type="evidence" value="ECO:0007669"/>
    <property type="project" value="TreeGrafter"/>
</dbReference>
<evidence type="ECO:0000313" key="9">
    <source>
        <dbReference type="EMBL" id="KAF2885563.1"/>
    </source>
</evidence>
<dbReference type="Proteomes" id="UP000801492">
    <property type="component" value="Unassembled WGS sequence"/>
</dbReference>
<dbReference type="GO" id="GO:0000177">
    <property type="term" value="C:cytoplasmic exosome (RNase complex)"/>
    <property type="evidence" value="ECO:0007669"/>
    <property type="project" value="TreeGrafter"/>
</dbReference>
<dbReference type="GO" id="GO:0071035">
    <property type="term" value="P:nuclear polyadenylation-dependent rRNA catabolic process"/>
    <property type="evidence" value="ECO:0007669"/>
    <property type="project" value="TreeGrafter"/>
</dbReference>
<dbReference type="GO" id="GO:0016075">
    <property type="term" value="P:rRNA catabolic process"/>
    <property type="evidence" value="ECO:0007669"/>
    <property type="project" value="TreeGrafter"/>
</dbReference>
<comment type="subcellular location">
    <subcellularLocation>
        <location evidence="1">Cytoplasm</location>
    </subcellularLocation>
    <subcellularLocation>
        <location evidence="2">Nucleus</location>
        <location evidence="2">Nucleolus</location>
    </subcellularLocation>
</comment>
<evidence type="ECO:0000256" key="4">
    <source>
        <dbReference type="ARBA" id="ARBA00022490"/>
    </source>
</evidence>
<comment type="similarity">
    <text evidence="3">Belongs to the RNase PH family.</text>
</comment>
<dbReference type="Pfam" id="PF03725">
    <property type="entry name" value="RNase_PH_C"/>
    <property type="match status" value="1"/>
</dbReference>